<evidence type="ECO:0000313" key="2">
    <source>
        <dbReference type="Proteomes" id="UP000019246"/>
    </source>
</evidence>
<reference evidence="1 2" key="1">
    <citation type="journal article" date="2014" name="Int. J. Syst. Evol. Microbiol.">
        <title>Listeria floridensis sp. nov., Listeria aquatica sp. nov., Listeria cornellensis sp. nov., Listeria riparia sp. nov. and Listeria grandensis sp. nov., from agricultural and natural environments.</title>
        <authorList>
            <person name="den Bakker H.C."/>
            <person name="Warchocki S."/>
            <person name="Wright E.M."/>
            <person name="Allred A.F."/>
            <person name="Ahlstrom C."/>
            <person name="Manuel C.S."/>
            <person name="Stasiewicz M.J."/>
            <person name="Burrell A."/>
            <person name="Roof S."/>
            <person name="Strawn L."/>
            <person name="Fortes E.D."/>
            <person name="Nightingale K.K."/>
            <person name="Kephart D."/>
            <person name="Wiedmann M."/>
        </authorList>
    </citation>
    <scope>NUCLEOTIDE SEQUENCE [LARGE SCALE GENOMIC DNA]</scope>
    <source>
        <strain evidence="1 2">FSL S10-1188</strain>
    </source>
</reference>
<dbReference type="InterPro" id="IPR027417">
    <property type="entry name" value="P-loop_NTPase"/>
</dbReference>
<evidence type="ECO:0000313" key="1">
    <source>
        <dbReference type="EMBL" id="EUJ18051.1"/>
    </source>
</evidence>
<dbReference type="Proteomes" id="UP000019246">
    <property type="component" value="Unassembled WGS sequence"/>
</dbReference>
<dbReference type="SUPFAM" id="SSF52540">
    <property type="entry name" value="P-loop containing nucleoside triphosphate hydrolases"/>
    <property type="match status" value="1"/>
</dbReference>
<dbReference type="Gene3D" id="3.40.50.300">
    <property type="entry name" value="P-loop containing nucleotide triphosphate hydrolases"/>
    <property type="match status" value="1"/>
</dbReference>
<accession>W7B5H6</accession>
<dbReference type="PANTHER" id="PTHR32309">
    <property type="entry name" value="TYROSINE-PROTEIN KINASE"/>
    <property type="match status" value="1"/>
</dbReference>
<protein>
    <submittedName>
        <fullName evidence="1">Capsular exopolysaccharide family protein</fullName>
    </submittedName>
</protein>
<proteinExistence type="predicted"/>
<dbReference type="PANTHER" id="PTHR32309:SF13">
    <property type="entry name" value="FERRIC ENTEROBACTIN TRANSPORT PROTEIN FEPE"/>
    <property type="match status" value="1"/>
</dbReference>
<dbReference type="STRING" id="1265818.MAQA_09816"/>
<comment type="caution">
    <text evidence="1">The sequence shown here is derived from an EMBL/GenBank/DDBJ whole genome shotgun (WGS) entry which is preliminary data.</text>
</comment>
<name>W7B5H6_9LIST</name>
<dbReference type="GO" id="GO:0004713">
    <property type="term" value="F:protein tyrosine kinase activity"/>
    <property type="evidence" value="ECO:0007669"/>
    <property type="project" value="TreeGrafter"/>
</dbReference>
<dbReference type="EMBL" id="AOCG01000011">
    <property type="protein sequence ID" value="EUJ18051.1"/>
    <property type="molecule type" value="Genomic_DNA"/>
</dbReference>
<dbReference type="InterPro" id="IPR050445">
    <property type="entry name" value="Bact_polysacc_biosynth/exp"/>
</dbReference>
<dbReference type="PATRIC" id="fig|1265818.5.peg.1975"/>
<gene>
    <name evidence="1" type="ORF">MAQA_09816</name>
</gene>
<dbReference type="AlphaFoldDB" id="W7B5H6"/>
<sequence>MTGRSNFHDAIYHATEYLDVLAIGTIPPNPLELLRVQGVESVIQEALETDYECIIFDCPPINLFTDSRLVASSCDLGILVVNSNKTREEELSNAKKLLDNSGVKAVGAVLNNVKYNKKKYDYYGY</sequence>
<dbReference type="GO" id="GO:0005886">
    <property type="term" value="C:plasma membrane"/>
    <property type="evidence" value="ECO:0007669"/>
    <property type="project" value="TreeGrafter"/>
</dbReference>
<organism evidence="1 2">
    <name type="scientific">Listeria aquatica FSL S10-1188</name>
    <dbReference type="NCBI Taxonomy" id="1265818"/>
    <lineage>
        <taxon>Bacteria</taxon>
        <taxon>Bacillati</taxon>
        <taxon>Bacillota</taxon>
        <taxon>Bacilli</taxon>
        <taxon>Bacillales</taxon>
        <taxon>Listeriaceae</taxon>
        <taxon>Listeria</taxon>
    </lineage>
</organism>
<keyword evidence="2" id="KW-1185">Reference proteome</keyword>